<reference evidence="1" key="1">
    <citation type="submission" date="2004-02" db="EMBL/GenBank/DDBJ databases">
        <title>The genome sequence of the enterobacterial phytopathogen Erwinia carotovora subsp. atroseptica SCRI1043 and functional genomic identification of novel virulence factors.</title>
        <authorList>
            <person name="Bell K.S."/>
            <person name="Sebaihia M."/>
            <person name="Pritchard L."/>
            <person name="Holden M."/>
            <person name="Hyman L.J."/>
            <person name="Holeva M.C."/>
            <person name="Thomson N.R."/>
            <person name="Bentley S.D."/>
            <person name="Churcher C."/>
            <person name="Mungall K."/>
            <person name="Atkin R."/>
            <person name="Bason N."/>
            <person name="Brooks K."/>
            <person name="Chillingworth T."/>
            <person name="Clark K."/>
            <person name="Doggett J."/>
            <person name="Fraser A."/>
            <person name="Hance Z."/>
            <person name="Hauser H."/>
            <person name="Jagels K."/>
            <person name="Moule S."/>
            <person name="Norbertczak H."/>
            <person name="Ormond D."/>
            <person name="Price C."/>
            <person name="Quail M.A."/>
            <person name="Sanders M."/>
            <person name="Walker D."/>
            <person name="Whitehead S."/>
            <person name="Salmond G.P.C."/>
            <person name="Birch P.R.J."/>
            <person name="Barrell B.G."/>
            <person name="Parkhill J."/>
            <person name="Toth I.K."/>
        </authorList>
    </citation>
    <scope>NUCLEOTIDE SEQUENCE</scope>
    <source>
        <strain evidence="1">SCRI1043</strain>
    </source>
</reference>
<dbReference type="Proteomes" id="UP000007966">
    <property type="component" value="Chromosome"/>
</dbReference>
<protein>
    <submittedName>
        <fullName evidence="1">Uncharacterized protein</fullName>
    </submittedName>
</protein>
<keyword evidence="2" id="KW-1185">Reference proteome</keyword>
<dbReference type="EMBL" id="BX950851">
    <property type="protein sequence ID" value="CAG76282.1"/>
    <property type="molecule type" value="Genomic_DNA"/>
</dbReference>
<evidence type="ECO:0000313" key="2">
    <source>
        <dbReference type="Proteomes" id="UP000007966"/>
    </source>
</evidence>
<sequence>MTLMVKSEFVTLLNNKALAMSGFEKYRMCYCIVNAIWSGQSLQINLHFNNNLAFSTVRHNGGAKHGYLATTANRTCARCRR</sequence>
<gene>
    <name evidence="1" type="ORF">ECA3382A</name>
</gene>
<organism evidence="1 2">
    <name type="scientific">Pectobacterium atrosepticum (strain SCRI 1043 / ATCC BAA-672)</name>
    <name type="common">Erwinia carotovora subsp. atroseptica</name>
    <dbReference type="NCBI Taxonomy" id="218491"/>
    <lineage>
        <taxon>Bacteria</taxon>
        <taxon>Pseudomonadati</taxon>
        <taxon>Pseudomonadota</taxon>
        <taxon>Gammaproteobacteria</taxon>
        <taxon>Enterobacterales</taxon>
        <taxon>Pectobacteriaceae</taxon>
        <taxon>Pectobacterium</taxon>
    </lineage>
</organism>
<dbReference type="STRING" id="218491.ECA3382A"/>
<name>Q6D1R3_PECAS</name>
<dbReference type="HOGENOM" id="CLU_2570726_0_0_6"/>
<proteinExistence type="predicted"/>
<accession>Q6D1R3</accession>
<evidence type="ECO:0000313" key="1">
    <source>
        <dbReference type="EMBL" id="CAG76282.1"/>
    </source>
</evidence>
<dbReference type="KEGG" id="eca:ECA3382A"/>
<dbReference type="AlphaFoldDB" id="Q6D1R3"/>